<evidence type="ECO:0000313" key="9">
    <source>
        <dbReference type="Proteomes" id="UP000191144"/>
    </source>
</evidence>
<protein>
    <submittedName>
        <fullName evidence="8">LAME_0H16446g1_1</fullName>
    </submittedName>
</protein>
<keyword evidence="5 7" id="KW-0472">Membrane</keyword>
<feature type="transmembrane region" description="Helical" evidence="7">
    <location>
        <begin position="97"/>
        <end position="114"/>
    </location>
</feature>
<dbReference type="AlphaFoldDB" id="A0A1G4KIE2"/>
<evidence type="ECO:0000256" key="4">
    <source>
        <dbReference type="ARBA" id="ARBA00022989"/>
    </source>
</evidence>
<dbReference type="OrthoDB" id="411251at2759"/>
<evidence type="ECO:0000256" key="3">
    <source>
        <dbReference type="ARBA" id="ARBA00022692"/>
    </source>
</evidence>
<reference evidence="9" key="1">
    <citation type="submission" date="2016-03" db="EMBL/GenBank/DDBJ databases">
        <authorList>
            <person name="Devillers Hugo."/>
        </authorList>
    </citation>
    <scope>NUCLEOTIDE SEQUENCE [LARGE SCALE GENOMIC DNA]</scope>
</reference>
<organism evidence="8 9">
    <name type="scientific">Lachancea meyersii CBS 8951</name>
    <dbReference type="NCBI Taxonomy" id="1266667"/>
    <lineage>
        <taxon>Eukaryota</taxon>
        <taxon>Fungi</taxon>
        <taxon>Dikarya</taxon>
        <taxon>Ascomycota</taxon>
        <taxon>Saccharomycotina</taxon>
        <taxon>Saccharomycetes</taxon>
        <taxon>Saccharomycetales</taxon>
        <taxon>Saccharomycetaceae</taxon>
        <taxon>Lachancea</taxon>
    </lineage>
</organism>
<sequence length="239" mass="26464">MSDLVEPDFVVSGQPSNPFADANMSSLPTSGRGTLDEPITETLKRDLLQINSRLKEVVYPQFPLRWRSAGERNNDPEWTLPDDNGISAVQKDHCADLWAPLLFTIAFSVALSRASDQFSRIFVLSWASLAILAVHLTLGSSKDSGKLAFLTAVSTCGYCFFPQVINAIMSSLLLPLIMSFIGNEPLKFRVLIIARLAIFFGCAFWSCQSCFKASKAESFLDRFPLVQIMLVLNWTCVVA</sequence>
<feature type="region of interest" description="Disordered" evidence="6">
    <location>
        <begin position="12"/>
        <end position="35"/>
    </location>
</feature>
<evidence type="ECO:0000256" key="5">
    <source>
        <dbReference type="ARBA" id="ARBA00023136"/>
    </source>
</evidence>
<comment type="similarity">
    <text evidence="2">Belongs to the YIP1 family.</text>
</comment>
<dbReference type="PANTHER" id="PTHR21236:SF1">
    <property type="entry name" value="PROTEIN YIPF6"/>
    <property type="match status" value="1"/>
</dbReference>
<dbReference type="EMBL" id="LT598480">
    <property type="protein sequence ID" value="SCV04186.1"/>
    <property type="molecule type" value="Genomic_DNA"/>
</dbReference>
<evidence type="ECO:0000256" key="7">
    <source>
        <dbReference type="SAM" id="Phobius"/>
    </source>
</evidence>
<keyword evidence="9" id="KW-1185">Reference proteome</keyword>
<feature type="transmembrane region" description="Helical" evidence="7">
    <location>
        <begin position="160"/>
        <end position="181"/>
    </location>
</feature>
<feature type="transmembrane region" description="Helical" evidence="7">
    <location>
        <begin position="121"/>
        <end position="140"/>
    </location>
</feature>
<name>A0A1G4KIE2_9SACH</name>
<accession>A0A1G4KIE2</accession>
<dbReference type="PANTHER" id="PTHR21236">
    <property type="entry name" value="GOLGI MEMBRANE PROTEIN YIP1"/>
    <property type="match status" value="1"/>
</dbReference>
<keyword evidence="4 7" id="KW-1133">Transmembrane helix</keyword>
<proteinExistence type="inferred from homology"/>
<feature type="compositionally biased region" description="Polar residues" evidence="6">
    <location>
        <begin position="13"/>
        <end position="32"/>
    </location>
</feature>
<evidence type="ECO:0000256" key="1">
    <source>
        <dbReference type="ARBA" id="ARBA00004141"/>
    </source>
</evidence>
<evidence type="ECO:0000313" key="8">
    <source>
        <dbReference type="EMBL" id="SCV04186.1"/>
    </source>
</evidence>
<dbReference type="GO" id="GO:0005802">
    <property type="term" value="C:trans-Golgi network"/>
    <property type="evidence" value="ECO:0007669"/>
    <property type="project" value="TreeGrafter"/>
</dbReference>
<evidence type="ECO:0000256" key="2">
    <source>
        <dbReference type="ARBA" id="ARBA00010596"/>
    </source>
</evidence>
<dbReference type="GO" id="GO:0006888">
    <property type="term" value="P:endoplasmic reticulum to Golgi vesicle-mediated transport"/>
    <property type="evidence" value="ECO:0007669"/>
    <property type="project" value="InterPro"/>
</dbReference>
<keyword evidence="3 7" id="KW-0812">Transmembrane</keyword>
<gene>
    <name evidence="8" type="ORF">LAME_0H16446G</name>
</gene>
<dbReference type="Proteomes" id="UP000191144">
    <property type="component" value="Chromosome H"/>
</dbReference>
<comment type="subcellular location">
    <subcellularLocation>
        <location evidence="1">Membrane</location>
        <topology evidence="1">Multi-pass membrane protein</topology>
    </subcellularLocation>
</comment>
<evidence type="ECO:0000256" key="6">
    <source>
        <dbReference type="SAM" id="MobiDB-lite"/>
    </source>
</evidence>
<dbReference type="InterPro" id="IPR045231">
    <property type="entry name" value="Yip1/4-like"/>
</dbReference>
<dbReference type="GO" id="GO:0016020">
    <property type="term" value="C:membrane"/>
    <property type="evidence" value="ECO:0007669"/>
    <property type="project" value="UniProtKB-SubCell"/>
</dbReference>